<keyword evidence="3" id="KW-1185">Reference proteome</keyword>
<name>A0A251XIF8_CLAMM</name>
<proteinExistence type="predicted"/>
<comment type="caution">
    <text evidence="2">The sequence shown here is derived from an EMBL/GenBank/DDBJ whole genome shotgun (WGS) entry which is preliminary data.</text>
</comment>
<sequence length="138" mass="14684">MHAVHPHAAGEGREHDVDAVVDEQQRAPRGWMRGRVGVDGLRGRDHRRQQLGRARVLVPDLDRHRPARHRRGDDGGHAARAAQGGVGDEVDGEVERAHARRSRWATSSGVTASSASSNPTAKDPGPLAPSAAISAAIV</sequence>
<evidence type="ECO:0000256" key="1">
    <source>
        <dbReference type="SAM" id="MobiDB-lite"/>
    </source>
</evidence>
<accession>A0A251XIF8</accession>
<dbReference type="Proteomes" id="UP000195062">
    <property type="component" value="Unassembled WGS sequence"/>
</dbReference>
<feature type="compositionally biased region" description="Low complexity" evidence="1">
    <location>
        <begin position="105"/>
        <end position="117"/>
    </location>
</feature>
<evidence type="ECO:0000313" key="3">
    <source>
        <dbReference type="Proteomes" id="UP000195062"/>
    </source>
</evidence>
<organism evidence="2 3">
    <name type="scientific">Clavibacter michiganensis subsp. michiganensis</name>
    <dbReference type="NCBI Taxonomy" id="33013"/>
    <lineage>
        <taxon>Bacteria</taxon>
        <taxon>Bacillati</taxon>
        <taxon>Actinomycetota</taxon>
        <taxon>Actinomycetes</taxon>
        <taxon>Micrococcales</taxon>
        <taxon>Microbacteriaceae</taxon>
        <taxon>Clavibacter</taxon>
    </lineage>
</organism>
<dbReference type="AlphaFoldDB" id="A0A251XIF8"/>
<protein>
    <submittedName>
        <fullName evidence="2">Uncharacterized protein</fullName>
    </submittedName>
</protein>
<feature type="region of interest" description="Disordered" evidence="1">
    <location>
        <begin position="23"/>
        <end position="138"/>
    </location>
</feature>
<evidence type="ECO:0000313" key="2">
    <source>
        <dbReference type="EMBL" id="OUE03344.1"/>
    </source>
</evidence>
<reference evidence="2 3" key="1">
    <citation type="submission" date="2016-08" db="EMBL/GenBank/DDBJ databases">
        <title>Genome sequence of Clavibacter michiganensis subsp. michiganensis strain CASJ007.</title>
        <authorList>
            <person name="Thapa S.P."/>
            <person name="Coaker G."/>
        </authorList>
    </citation>
    <scope>NUCLEOTIDE SEQUENCE [LARGE SCALE GENOMIC DNA]</scope>
    <source>
        <strain evidence="2">CASJ007</strain>
    </source>
</reference>
<gene>
    <name evidence="2" type="ORF">CMMCAS07_00245</name>
</gene>
<dbReference type="EMBL" id="MDHH01000001">
    <property type="protein sequence ID" value="OUE03344.1"/>
    <property type="molecule type" value="Genomic_DNA"/>
</dbReference>
<feature type="compositionally biased region" description="Low complexity" evidence="1">
    <location>
        <begin position="128"/>
        <end position="138"/>
    </location>
</feature>